<protein>
    <submittedName>
        <fullName evidence="2">Uncharacterized protein</fullName>
    </submittedName>
</protein>
<reference evidence="2 3" key="1">
    <citation type="journal article" date="2021" name="Commun. Biol.">
        <title>The genome of Shorea leprosula (Dipterocarpaceae) highlights the ecological relevance of drought in aseasonal tropical rainforests.</title>
        <authorList>
            <person name="Ng K.K.S."/>
            <person name="Kobayashi M.J."/>
            <person name="Fawcett J.A."/>
            <person name="Hatakeyama M."/>
            <person name="Paape T."/>
            <person name="Ng C.H."/>
            <person name="Ang C.C."/>
            <person name="Tnah L.H."/>
            <person name="Lee C.T."/>
            <person name="Nishiyama T."/>
            <person name="Sese J."/>
            <person name="O'Brien M.J."/>
            <person name="Copetti D."/>
            <person name="Mohd Noor M.I."/>
            <person name="Ong R.C."/>
            <person name="Putra M."/>
            <person name="Sireger I.Z."/>
            <person name="Indrioko S."/>
            <person name="Kosugi Y."/>
            <person name="Izuno A."/>
            <person name="Isagi Y."/>
            <person name="Lee S.L."/>
            <person name="Shimizu K.K."/>
        </authorList>
    </citation>
    <scope>NUCLEOTIDE SEQUENCE [LARGE SCALE GENOMIC DNA]</scope>
    <source>
        <strain evidence="2">214</strain>
    </source>
</reference>
<feature type="region of interest" description="Disordered" evidence="1">
    <location>
        <begin position="90"/>
        <end position="114"/>
    </location>
</feature>
<organism evidence="2 3">
    <name type="scientific">Rubroshorea leprosula</name>
    <dbReference type="NCBI Taxonomy" id="152421"/>
    <lineage>
        <taxon>Eukaryota</taxon>
        <taxon>Viridiplantae</taxon>
        <taxon>Streptophyta</taxon>
        <taxon>Embryophyta</taxon>
        <taxon>Tracheophyta</taxon>
        <taxon>Spermatophyta</taxon>
        <taxon>Magnoliopsida</taxon>
        <taxon>eudicotyledons</taxon>
        <taxon>Gunneridae</taxon>
        <taxon>Pentapetalae</taxon>
        <taxon>rosids</taxon>
        <taxon>malvids</taxon>
        <taxon>Malvales</taxon>
        <taxon>Dipterocarpaceae</taxon>
        <taxon>Rubroshorea</taxon>
    </lineage>
</organism>
<name>A0AAV5LUP2_9ROSI</name>
<dbReference type="EMBL" id="BPVZ01000147">
    <property type="protein sequence ID" value="GKV41146.1"/>
    <property type="molecule type" value="Genomic_DNA"/>
</dbReference>
<gene>
    <name evidence="2" type="ORF">SLEP1_g48715</name>
</gene>
<comment type="caution">
    <text evidence="2">The sequence shown here is derived from an EMBL/GenBank/DDBJ whole genome shotgun (WGS) entry which is preliminary data.</text>
</comment>
<evidence type="ECO:0000313" key="2">
    <source>
        <dbReference type="EMBL" id="GKV41146.1"/>
    </source>
</evidence>
<keyword evidence="3" id="KW-1185">Reference proteome</keyword>
<proteinExistence type="predicted"/>
<sequence>MHYPLVPLPSHRQDQARQLWSVRELSSGFRNSALGSGTQLWVPEPRAGFLVRNPIWVPHDEELRVEFLMGSSGGTQSWFLGRNPELVPPEEPARTHWVPCEEPSSGFGTPELLF</sequence>
<accession>A0AAV5LUP2</accession>
<evidence type="ECO:0000256" key="1">
    <source>
        <dbReference type="SAM" id="MobiDB-lite"/>
    </source>
</evidence>
<dbReference type="AlphaFoldDB" id="A0AAV5LUP2"/>
<evidence type="ECO:0000313" key="3">
    <source>
        <dbReference type="Proteomes" id="UP001054252"/>
    </source>
</evidence>
<dbReference type="Proteomes" id="UP001054252">
    <property type="component" value="Unassembled WGS sequence"/>
</dbReference>